<protein>
    <submittedName>
        <fullName evidence="1">Uncharacterized protein</fullName>
    </submittedName>
</protein>
<organism evidence="1 2">
    <name type="scientific">Methylobacterium oryzae</name>
    <dbReference type="NCBI Taxonomy" id="334852"/>
    <lineage>
        <taxon>Bacteria</taxon>
        <taxon>Pseudomonadati</taxon>
        <taxon>Pseudomonadota</taxon>
        <taxon>Alphaproteobacteria</taxon>
        <taxon>Hyphomicrobiales</taxon>
        <taxon>Methylobacteriaceae</taxon>
        <taxon>Methylobacterium</taxon>
    </lineage>
</organism>
<proteinExistence type="predicted"/>
<dbReference type="EMBL" id="MLCA01000014">
    <property type="protein sequence ID" value="MEE7493747.1"/>
    <property type="molecule type" value="Genomic_DNA"/>
</dbReference>
<comment type="caution">
    <text evidence="1">The sequence shown here is derived from an EMBL/GenBank/DDBJ whole genome shotgun (WGS) entry which is preliminary data.</text>
</comment>
<gene>
    <name evidence="1" type="ORF">MOTC310_26285</name>
</gene>
<dbReference type="Proteomes" id="UP001355206">
    <property type="component" value="Unassembled WGS sequence"/>
</dbReference>
<name>A0ABU7TVE9_9HYPH</name>
<evidence type="ECO:0000313" key="2">
    <source>
        <dbReference type="Proteomes" id="UP001355206"/>
    </source>
</evidence>
<accession>A0ABU7TVE9</accession>
<keyword evidence="2" id="KW-1185">Reference proteome</keyword>
<reference evidence="1 2" key="1">
    <citation type="journal article" date="2012" name="Genet. Mol. Biol.">
        <title>Analysis of 16S rRNA and mxaF genes revealing insights into Methylobacterium niche-specific plant association.</title>
        <authorList>
            <person name="Dourado M.N."/>
            <person name="Andreote F.D."/>
            <person name="Dini-Andreote F."/>
            <person name="Conti R."/>
            <person name="Araujo J.M."/>
            <person name="Araujo W.L."/>
        </authorList>
    </citation>
    <scope>NUCLEOTIDE SEQUENCE [LARGE SCALE GENOMIC DNA]</scope>
    <source>
        <strain evidence="1 2">TC3-10</strain>
    </source>
</reference>
<sequence>MFLSIPRSGLEISDPLAGGLGGKRGGSIVLHFEEFGHQADWPSNMGFHAQIEVTSPGLSGLRATALKVCGLGGMSMDLGISESEEGTCATGVERLSPAIQGGILL</sequence>
<evidence type="ECO:0000313" key="1">
    <source>
        <dbReference type="EMBL" id="MEE7493747.1"/>
    </source>
</evidence>